<dbReference type="Proteomes" id="UP001239215">
    <property type="component" value="Unassembled WGS sequence"/>
</dbReference>
<dbReference type="Gene3D" id="1.10.10.60">
    <property type="entry name" value="Homeodomain-like"/>
    <property type="match status" value="2"/>
</dbReference>
<reference evidence="1" key="1">
    <citation type="submission" date="2023-07" db="EMBL/GenBank/DDBJ databases">
        <title>Functional and genomic diversity of the sorghum phyllosphere microbiome.</title>
        <authorList>
            <person name="Shade A."/>
        </authorList>
    </citation>
    <scope>NUCLEOTIDE SEQUENCE</scope>
    <source>
        <strain evidence="1">SORGH_AS_1067</strain>
    </source>
</reference>
<evidence type="ECO:0000313" key="2">
    <source>
        <dbReference type="Proteomes" id="UP001239215"/>
    </source>
</evidence>
<sequence length="172" mass="18939">MRPGSRTHDRPPGNPGGRSCQRAAVVLAGWLSNPTPPPLERAIRAYRNLDLSCATPVTTQRRQAKRAIQLGADQVARLVDSYQSGATVYELAAQFGIDRRTVSAHLKRQGIATRFQSPTEQDIDQMIRLYRTGLSMAAVGRQLGFAPRTVQRHIKARGVRARDTHGRDVSSA</sequence>
<name>A0AAJ1TZQ7_9ACTN</name>
<dbReference type="GO" id="GO:0003677">
    <property type="term" value="F:DNA binding"/>
    <property type="evidence" value="ECO:0007669"/>
    <property type="project" value="UniProtKB-KW"/>
</dbReference>
<comment type="caution">
    <text evidence="1">The sequence shown here is derived from an EMBL/GenBank/DDBJ whole genome shotgun (WGS) entry which is preliminary data.</text>
</comment>
<dbReference type="AlphaFoldDB" id="A0AAJ1TZQ7"/>
<proteinExistence type="predicted"/>
<accession>A0AAJ1TZQ7</accession>
<evidence type="ECO:0000313" key="1">
    <source>
        <dbReference type="EMBL" id="MDQ1102873.1"/>
    </source>
</evidence>
<organism evidence="1 2">
    <name type="scientific">Nocardioides zeae</name>
    <dbReference type="NCBI Taxonomy" id="1457234"/>
    <lineage>
        <taxon>Bacteria</taxon>
        <taxon>Bacillati</taxon>
        <taxon>Actinomycetota</taxon>
        <taxon>Actinomycetes</taxon>
        <taxon>Propionibacteriales</taxon>
        <taxon>Nocardioidaceae</taxon>
        <taxon>Nocardioides</taxon>
    </lineage>
</organism>
<keyword evidence="1" id="KW-0238">DNA-binding</keyword>
<gene>
    <name evidence="1" type="ORF">QE405_000157</name>
</gene>
<dbReference type="EMBL" id="JAUTAN010000001">
    <property type="protein sequence ID" value="MDQ1102873.1"/>
    <property type="molecule type" value="Genomic_DNA"/>
</dbReference>
<protein>
    <submittedName>
        <fullName evidence="1">DNA-binding CsgD family transcriptional regulator</fullName>
    </submittedName>
</protein>